<dbReference type="Gene3D" id="3.30.450.20">
    <property type="entry name" value="PAS domain"/>
    <property type="match status" value="2"/>
</dbReference>
<feature type="transmembrane region" description="Helical" evidence="16">
    <location>
        <begin position="6"/>
        <end position="27"/>
    </location>
</feature>
<dbReference type="InterPro" id="IPR029151">
    <property type="entry name" value="Sensor-like_sf"/>
</dbReference>
<reference evidence="18" key="1">
    <citation type="journal article" date="2018" name="Nat. Biotechnol.">
        <title>A standardized bacterial taxonomy based on genome phylogeny substantially revises the tree of life.</title>
        <authorList>
            <person name="Parks D.H."/>
            <person name="Chuvochina M."/>
            <person name="Waite D.W."/>
            <person name="Rinke C."/>
            <person name="Skarshewski A."/>
            <person name="Chaumeil P.A."/>
            <person name="Hugenholtz P."/>
        </authorList>
    </citation>
    <scope>NUCLEOTIDE SEQUENCE [LARGE SCALE GENOMIC DNA]</scope>
    <source>
        <strain evidence="18">UBA11284</strain>
    </source>
</reference>
<evidence type="ECO:0000256" key="15">
    <source>
        <dbReference type="ARBA" id="ARBA00073143"/>
    </source>
</evidence>
<accession>A0A3D0KC49</accession>
<dbReference type="InterPro" id="IPR003661">
    <property type="entry name" value="HisK_dim/P_dom"/>
</dbReference>
<comment type="caution">
    <text evidence="18">The sequence shown here is derived from an EMBL/GenBank/DDBJ whole genome shotgun (WGS) entry which is preliminary data.</text>
</comment>
<protein>
    <recommendedName>
        <fullName evidence="15">C4-dicarboxylate transport sensor protein DctB</fullName>
        <ecNumber evidence="3">2.7.13.3</ecNumber>
    </recommendedName>
</protein>
<evidence type="ECO:0000256" key="9">
    <source>
        <dbReference type="ARBA" id="ARBA00022741"/>
    </source>
</evidence>
<evidence type="ECO:0000256" key="16">
    <source>
        <dbReference type="SAM" id="Phobius"/>
    </source>
</evidence>
<keyword evidence="5" id="KW-0997">Cell inner membrane</keyword>
<dbReference type="SUPFAM" id="SSF103190">
    <property type="entry name" value="Sensory domain-like"/>
    <property type="match status" value="1"/>
</dbReference>
<evidence type="ECO:0000256" key="6">
    <source>
        <dbReference type="ARBA" id="ARBA00022553"/>
    </source>
</evidence>
<dbReference type="InterPro" id="IPR003594">
    <property type="entry name" value="HATPase_dom"/>
</dbReference>
<dbReference type="PANTHER" id="PTHR43065">
    <property type="entry name" value="SENSOR HISTIDINE KINASE"/>
    <property type="match status" value="1"/>
</dbReference>
<dbReference type="InterPro" id="IPR004358">
    <property type="entry name" value="Sig_transdc_His_kin-like_C"/>
</dbReference>
<dbReference type="PROSITE" id="PS50109">
    <property type="entry name" value="HIS_KIN"/>
    <property type="match status" value="1"/>
</dbReference>
<dbReference type="InterPro" id="IPR036890">
    <property type="entry name" value="HATPase_C_sf"/>
</dbReference>
<dbReference type="SMART" id="SM00387">
    <property type="entry name" value="HATPase_c"/>
    <property type="match status" value="1"/>
</dbReference>
<dbReference type="Gene3D" id="3.30.565.10">
    <property type="entry name" value="Histidine kinase-like ATPase, C-terminal domain"/>
    <property type="match status" value="1"/>
</dbReference>
<dbReference type="InterPro" id="IPR036097">
    <property type="entry name" value="HisK_dim/P_sf"/>
</dbReference>
<keyword evidence="9" id="KW-0547">Nucleotide-binding</keyword>
<evidence type="ECO:0000256" key="13">
    <source>
        <dbReference type="ARBA" id="ARBA00023012"/>
    </source>
</evidence>
<evidence type="ECO:0000256" key="3">
    <source>
        <dbReference type="ARBA" id="ARBA00012438"/>
    </source>
</evidence>
<dbReference type="PANTHER" id="PTHR43065:SF46">
    <property type="entry name" value="C4-DICARBOXYLATE TRANSPORT SENSOR PROTEIN DCTB"/>
    <property type="match status" value="1"/>
</dbReference>
<evidence type="ECO:0000256" key="7">
    <source>
        <dbReference type="ARBA" id="ARBA00022679"/>
    </source>
</evidence>
<keyword evidence="12 16" id="KW-1133">Transmembrane helix</keyword>
<dbReference type="Gene3D" id="1.10.287.130">
    <property type="match status" value="1"/>
</dbReference>
<evidence type="ECO:0000256" key="8">
    <source>
        <dbReference type="ARBA" id="ARBA00022692"/>
    </source>
</evidence>
<dbReference type="PIRSF" id="PIRSF036431">
    <property type="entry name" value="STHK_DctB"/>
    <property type="match status" value="1"/>
</dbReference>
<organism evidence="18">
    <name type="scientific">Halomonas campaniensis</name>
    <dbReference type="NCBI Taxonomy" id="213554"/>
    <lineage>
        <taxon>Bacteria</taxon>
        <taxon>Pseudomonadati</taxon>
        <taxon>Pseudomonadota</taxon>
        <taxon>Gammaproteobacteria</taxon>
        <taxon>Oceanospirillales</taxon>
        <taxon>Halomonadaceae</taxon>
        <taxon>Halomonas</taxon>
    </lineage>
</organism>
<dbReference type="SUPFAM" id="SSF47384">
    <property type="entry name" value="Homodimeric domain of signal transducing histidine kinase"/>
    <property type="match status" value="1"/>
</dbReference>
<dbReference type="AlphaFoldDB" id="A0A3D0KC49"/>
<comment type="subcellular location">
    <subcellularLocation>
        <location evidence="2">Cell inner membrane</location>
        <topology evidence="2">Multi-pass membrane protein</topology>
    </subcellularLocation>
</comment>
<dbReference type="CDD" id="cd00082">
    <property type="entry name" value="HisKA"/>
    <property type="match status" value="1"/>
</dbReference>
<dbReference type="InterPro" id="IPR033479">
    <property type="entry name" value="dCache_1"/>
</dbReference>
<evidence type="ECO:0000256" key="4">
    <source>
        <dbReference type="ARBA" id="ARBA00022475"/>
    </source>
</evidence>
<keyword evidence="7" id="KW-0808">Transferase</keyword>
<evidence type="ECO:0000256" key="5">
    <source>
        <dbReference type="ARBA" id="ARBA00022519"/>
    </source>
</evidence>
<evidence type="ECO:0000313" key="18">
    <source>
        <dbReference type="EMBL" id="HCA00769.1"/>
    </source>
</evidence>
<keyword evidence="11" id="KW-0067">ATP-binding</keyword>
<feature type="transmembrane region" description="Helical" evidence="16">
    <location>
        <begin position="296"/>
        <end position="314"/>
    </location>
</feature>
<dbReference type="SUPFAM" id="SSF55874">
    <property type="entry name" value="ATPase domain of HSP90 chaperone/DNA topoisomerase II/histidine kinase"/>
    <property type="match status" value="1"/>
</dbReference>
<dbReference type="Gene3D" id="6.10.250.3020">
    <property type="match status" value="1"/>
</dbReference>
<keyword evidence="8 16" id="KW-0812">Transmembrane</keyword>
<dbReference type="InterPro" id="IPR005467">
    <property type="entry name" value="His_kinase_dom"/>
</dbReference>
<dbReference type="SMART" id="SM00388">
    <property type="entry name" value="HisKA"/>
    <property type="match status" value="1"/>
</dbReference>
<evidence type="ECO:0000256" key="11">
    <source>
        <dbReference type="ARBA" id="ARBA00022840"/>
    </source>
</evidence>
<evidence type="ECO:0000256" key="12">
    <source>
        <dbReference type="ARBA" id="ARBA00022989"/>
    </source>
</evidence>
<proteinExistence type="predicted"/>
<keyword evidence="13" id="KW-0902">Two-component regulatory system</keyword>
<gene>
    <name evidence="18" type="ORF">DEO68_00980</name>
</gene>
<sequence length="588" mass="65594">MSRKIWLYALVLASLIVLSLLGLWWLWHWQYSHAEADAQRHANTRLALYTSSLQGALERFTYLPDLLAQQPLVQAALREPSELLLSPVNQHLAEVAERSGADAIFLMNEQGVTLASSNYELEQSFIGHDYHFRPYFYDAMQSGSGEFFAIGDTTGQPGYFTSYVVTFGDDTVSAGVLVVKVSLEALQEDWRRAQENVILSDANGVVILSSREQWRFQHIDGLPDDALAQISAQRQFLDKPLSPLGQRLHDDTLVIGNQAQGGGERFLVASLPLSTLGWSMHYLSPVRPLYISARNVLLAGLVTLSALLLFGLWLRERQKRQHMRDAQAKIIQQTNIRLEERVQERTQALEDAQAELVQAGKLAALGTMAAGIAHELNQPLSGIRTYAANGERLLALGRQEMAGDNFQRIQVLSKRLARLIEQLKLFARKGESQEGVDLPASLNFVLELLEERFQQQKVRLERDGDWQQSLWVRGDDVRLEQLLTNLLRNALDALNEIPNGVIRLHVEVTTEQVRLTVHDNGPGLPQEVIEQMFDPFFTTKPVGEGLGLGLFISYGIAQDLGGKLSAGNHPAGGAWFCLTLPHGEETPS</sequence>
<name>A0A3D0KC49_9GAMM</name>
<keyword evidence="14 16" id="KW-0472">Membrane</keyword>
<dbReference type="GO" id="GO:0000155">
    <property type="term" value="F:phosphorelay sensor kinase activity"/>
    <property type="evidence" value="ECO:0007669"/>
    <property type="project" value="InterPro"/>
</dbReference>
<evidence type="ECO:0000256" key="10">
    <source>
        <dbReference type="ARBA" id="ARBA00022777"/>
    </source>
</evidence>
<dbReference type="GO" id="GO:0005524">
    <property type="term" value="F:ATP binding"/>
    <property type="evidence" value="ECO:0007669"/>
    <property type="project" value="UniProtKB-KW"/>
</dbReference>
<keyword evidence="6" id="KW-0597">Phosphoprotein</keyword>
<keyword evidence="10 18" id="KW-0418">Kinase</keyword>
<dbReference type="EMBL" id="DOTR01000007">
    <property type="protein sequence ID" value="HCA00769.1"/>
    <property type="molecule type" value="Genomic_DNA"/>
</dbReference>
<dbReference type="PRINTS" id="PR00344">
    <property type="entry name" value="BCTRLSENSOR"/>
</dbReference>
<evidence type="ECO:0000256" key="1">
    <source>
        <dbReference type="ARBA" id="ARBA00000085"/>
    </source>
</evidence>
<evidence type="ECO:0000256" key="2">
    <source>
        <dbReference type="ARBA" id="ARBA00004429"/>
    </source>
</evidence>
<keyword evidence="4" id="KW-1003">Cell membrane</keyword>
<evidence type="ECO:0000259" key="17">
    <source>
        <dbReference type="PROSITE" id="PS50109"/>
    </source>
</evidence>
<dbReference type="Pfam" id="PF02518">
    <property type="entry name" value="HATPase_c"/>
    <property type="match status" value="1"/>
</dbReference>
<feature type="domain" description="Histidine kinase" evidence="17">
    <location>
        <begin position="371"/>
        <end position="584"/>
    </location>
</feature>
<dbReference type="EC" id="2.7.13.3" evidence="3"/>
<dbReference type="Pfam" id="PF02743">
    <property type="entry name" value="dCache_1"/>
    <property type="match status" value="1"/>
</dbReference>
<dbReference type="FunFam" id="1.10.287.130:FF:000049">
    <property type="entry name" value="C4-dicarboxylate transport sensor protein DctB"/>
    <property type="match status" value="1"/>
</dbReference>
<comment type="catalytic activity">
    <reaction evidence="1">
        <text>ATP + protein L-histidine = ADP + protein N-phospho-L-histidine.</text>
        <dbReference type="EC" id="2.7.13.3"/>
    </reaction>
</comment>
<dbReference type="InterPro" id="IPR017055">
    <property type="entry name" value="Sig_transdc_His_kinase_DctB"/>
</dbReference>
<dbReference type="Pfam" id="PF00512">
    <property type="entry name" value="HisKA"/>
    <property type="match status" value="1"/>
</dbReference>
<dbReference type="GO" id="GO:0005886">
    <property type="term" value="C:plasma membrane"/>
    <property type="evidence" value="ECO:0007669"/>
    <property type="project" value="UniProtKB-SubCell"/>
</dbReference>
<evidence type="ECO:0000256" key="14">
    <source>
        <dbReference type="ARBA" id="ARBA00023136"/>
    </source>
</evidence>